<dbReference type="InterPro" id="IPR036322">
    <property type="entry name" value="WD40_repeat_dom_sf"/>
</dbReference>
<keyword evidence="1" id="KW-0853">WD repeat</keyword>
<evidence type="ECO:0000313" key="3">
    <source>
        <dbReference type="EMBL" id="CAL1530198.1"/>
    </source>
</evidence>
<dbReference type="Proteomes" id="UP001497497">
    <property type="component" value="Unassembled WGS sequence"/>
</dbReference>
<protein>
    <recommendedName>
        <fullName evidence="2">WD repeat-containing protein 54 beta-propeller domain-containing protein</fullName>
    </recommendedName>
</protein>
<dbReference type="SMART" id="SM00320">
    <property type="entry name" value="WD40"/>
    <property type="match status" value="3"/>
</dbReference>
<gene>
    <name evidence="3" type="ORF">GSLYS_00004331001</name>
</gene>
<comment type="caution">
    <text evidence="3">The sequence shown here is derived from an EMBL/GenBank/DDBJ whole genome shotgun (WGS) entry which is preliminary data.</text>
</comment>
<dbReference type="InterPro" id="IPR001680">
    <property type="entry name" value="WD40_rpt"/>
</dbReference>
<evidence type="ECO:0000259" key="2">
    <source>
        <dbReference type="Pfam" id="PF21031"/>
    </source>
</evidence>
<dbReference type="SUPFAM" id="SSF50978">
    <property type="entry name" value="WD40 repeat-like"/>
    <property type="match status" value="1"/>
</dbReference>
<keyword evidence="4" id="KW-1185">Reference proteome</keyword>
<dbReference type="PANTHER" id="PTHR44156">
    <property type="entry name" value="SUPERNUMERARY LIMBS, ISOFORM B-RELATED"/>
    <property type="match status" value="1"/>
</dbReference>
<dbReference type="InterPro" id="IPR015943">
    <property type="entry name" value="WD40/YVTN_repeat-like_dom_sf"/>
</dbReference>
<dbReference type="InterPro" id="IPR053299">
    <property type="entry name" value="ASTRA_WD_repeat"/>
</dbReference>
<reference evidence="3 4" key="1">
    <citation type="submission" date="2024-04" db="EMBL/GenBank/DDBJ databases">
        <authorList>
            <consortium name="Genoscope - CEA"/>
            <person name="William W."/>
        </authorList>
    </citation>
    <scope>NUCLEOTIDE SEQUENCE [LARGE SCALE GENOMIC DNA]</scope>
</reference>
<dbReference type="EMBL" id="CAXITT010000064">
    <property type="protein sequence ID" value="CAL1530198.1"/>
    <property type="molecule type" value="Genomic_DNA"/>
</dbReference>
<dbReference type="AlphaFoldDB" id="A0AAV2H925"/>
<feature type="domain" description="WD repeat-containing protein 54 beta-propeller" evidence="2">
    <location>
        <begin position="1"/>
        <end position="319"/>
    </location>
</feature>
<dbReference type="InterPro" id="IPR049546">
    <property type="entry name" value="WDR54_beta_prop"/>
</dbReference>
<feature type="repeat" description="WD" evidence="1">
    <location>
        <begin position="241"/>
        <end position="275"/>
    </location>
</feature>
<evidence type="ECO:0000313" key="4">
    <source>
        <dbReference type="Proteomes" id="UP001497497"/>
    </source>
</evidence>
<evidence type="ECO:0000256" key="1">
    <source>
        <dbReference type="PROSITE-ProRule" id="PRU00221"/>
    </source>
</evidence>
<dbReference type="Gene3D" id="2.130.10.10">
    <property type="entry name" value="YVTN repeat-like/Quinoprotein amine dehydrogenase"/>
    <property type="match status" value="2"/>
</dbReference>
<dbReference type="PROSITE" id="PS50082">
    <property type="entry name" value="WD_REPEATS_2"/>
    <property type="match status" value="1"/>
</dbReference>
<sequence length="324" mass="34931">MYRKEKPITLKGSTSALCNNLSVFLMPDRKQISYAVVHRALVNIACASTDGTSVVGRQVICKEPSATQGLPFVLQSKWVCLPSRTVIVLTSSRGIQIFEPDGSALVHWHSLSDSSDQAHLARGIAGVGEQFLCVGTEKGSILVFNLPPKGPNVTLEDTLTGHKSPVTDLASEKDTLVSADGLGYIIVWKAKGSSFTQVSSMRGDGWACNSLAIWKGIVVGGYASGHLRVYNGNTGVIGAEVAAHARAINAIDVSRESGMLISVSDDTFFRLWQLRPMNVPQIEFRHSECVSDLQLVGGQFVDDQGRVLCVTGYDSADINFYIRA</sequence>
<organism evidence="3 4">
    <name type="scientific">Lymnaea stagnalis</name>
    <name type="common">Great pond snail</name>
    <name type="synonym">Helix stagnalis</name>
    <dbReference type="NCBI Taxonomy" id="6523"/>
    <lineage>
        <taxon>Eukaryota</taxon>
        <taxon>Metazoa</taxon>
        <taxon>Spiralia</taxon>
        <taxon>Lophotrochozoa</taxon>
        <taxon>Mollusca</taxon>
        <taxon>Gastropoda</taxon>
        <taxon>Heterobranchia</taxon>
        <taxon>Euthyneura</taxon>
        <taxon>Panpulmonata</taxon>
        <taxon>Hygrophila</taxon>
        <taxon>Lymnaeoidea</taxon>
        <taxon>Lymnaeidae</taxon>
        <taxon>Lymnaea</taxon>
    </lineage>
</organism>
<dbReference type="Pfam" id="PF21031">
    <property type="entry name" value="WDR54"/>
    <property type="match status" value="1"/>
</dbReference>
<name>A0AAV2H925_LYMST</name>
<dbReference type="PROSITE" id="PS50294">
    <property type="entry name" value="WD_REPEATS_REGION"/>
    <property type="match status" value="1"/>
</dbReference>
<proteinExistence type="predicted"/>
<accession>A0AAV2H925</accession>